<dbReference type="InterPro" id="IPR013154">
    <property type="entry name" value="ADH-like_N"/>
</dbReference>
<name>A0A938YJS2_9ACTN</name>
<dbReference type="SUPFAM" id="SSF51735">
    <property type="entry name" value="NAD(P)-binding Rossmann-fold domains"/>
    <property type="match status" value="1"/>
</dbReference>
<proteinExistence type="inferred from homology"/>
<accession>A0A938YJS2</accession>
<dbReference type="RefSeq" id="WP_205262116.1">
    <property type="nucleotide sequence ID" value="NZ_JAERWK010000023.1"/>
</dbReference>
<dbReference type="SUPFAM" id="SSF50129">
    <property type="entry name" value="GroES-like"/>
    <property type="match status" value="1"/>
</dbReference>
<evidence type="ECO:0000256" key="5">
    <source>
        <dbReference type="ARBA" id="ARBA00023002"/>
    </source>
</evidence>
<dbReference type="InterPro" id="IPR036291">
    <property type="entry name" value="NAD(P)-bd_dom_sf"/>
</dbReference>
<keyword evidence="3 6" id="KW-0479">Metal-binding</keyword>
<dbReference type="SMART" id="SM00829">
    <property type="entry name" value="PKS_ER"/>
    <property type="match status" value="1"/>
</dbReference>
<reference evidence="8" key="1">
    <citation type="submission" date="2021-01" db="EMBL/GenBank/DDBJ databases">
        <title>YIM 132084 draft genome.</title>
        <authorList>
            <person name="An D."/>
        </authorList>
    </citation>
    <scope>NUCLEOTIDE SEQUENCE</scope>
    <source>
        <strain evidence="8">YIM 132084</strain>
    </source>
</reference>
<feature type="domain" description="Enoyl reductase (ER)" evidence="7">
    <location>
        <begin position="7"/>
        <end position="343"/>
    </location>
</feature>
<keyword evidence="5" id="KW-0560">Oxidoreductase</keyword>
<gene>
    <name evidence="8" type="ORF">JL106_17865</name>
</gene>
<dbReference type="Proteomes" id="UP000663792">
    <property type="component" value="Unassembled WGS sequence"/>
</dbReference>
<sequence>MRLATWEAIETVKLNDVPEPQPGPKDVVIDVGACGICGSDVHAYVEGAWIAPGVPLGHEFAGTVSWVGEEVAGLKVGDRVAANPAVPCGTCARCQDGRFNLCNNMSGSGGGFADKVLYKDGTVGQQLFIMPDNVSFEEAAFLEPLSVAARAVDHAEIKLDEPVLVFGLGSIGACVLQVLLAKGAKDIIVVDTSEARREAARKAGAHEVLDPIATDVVAHLLETRGTTTSPYQQSGAIGSIIDSSGAVQVLPGALTLLRAAGVLSLVGLASKDASININDIVQKEIRVQGSFAYTPADCAYAADLIATKTVDLTPLVSHKFNLDDISEAFETQRQTATSIKVMVSPSF</sequence>
<dbReference type="PANTHER" id="PTHR43161:SF23">
    <property type="entry name" value="(R,R)-BUTANEDIOL DEHYDROGENASE-RELATED"/>
    <property type="match status" value="1"/>
</dbReference>
<dbReference type="InterPro" id="IPR002328">
    <property type="entry name" value="ADH_Zn_CS"/>
</dbReference>
<keyword evidence="9" id="KW-1185">Reference proteome</keyword>
<comment type="caution">
    <text evidence="8">The sequence shown here is derived from an EMBL/GenBank/DDBJ whole genome shotgun (WGS) entry which is preliminary data.</text>
</comment>
<dbReference type="EMBL" id="JAERWK010000023">
    <property type="protein sequence ID" value="MBM9469158.1"/>
    <property type="molecule type" value="Genomic_DNA"/>
</dbReference>
<comment type="similarity">
    <text evidence="2 6">Belongs to the zinc-containing alcohol dehydrogenase family.</text>
</comment>
<dbReference type="Gene3D" id="3.40.50.720">
    <property type="entry name" value="NAD(P)-binding Rossmann-like Domain"/>
    <property type="match status" value="1"/>
</dbReference>
<comment type="cofactor">
    <cofactor evidence="1 6">
        <name>Zn(2+)</name>
        <dbReference type="ChEBI" id="CHEBI:29105"/>
    </cofactor>
</comment>
<organism evidence="8 9">
    <name type="scientific">Nakamurella leprariae</name>
    <dbReference type="NCBI Taxonomy" id="2803911"/>
    <lineage>
        <taxon>Bacteria</taxon>
        <taxon>Bacillati</taxon>
        <taxon>Actinomycetota</taxon>
        <taxon>Actinomycetes</taxon>
        <taxon>Nakamurellales</taxon>
        <taxon>Nakamurellaceae</taxon>
        <taxon>Nakamurella</taxon>
    </lineage>
</organism>
<evidence type="ECO:0000259" key="7">
    <source>
        <dbReference type="SMART" id="SM00829"/>
    </source>
</evidence>
<dbReference type="Pfam" id="PF08240">
    <property type="entry name" value="ADH_N"/>
    <property type="match status" value="1"/>
</dbReference>
<evidence type="ECO:0000313" key="8">
    <source>
        <dbReference type="EMBL" id="MBM9469158.1"/>
    </source>
</evidence>
<evidence type="ECO:0000256" key="3">
    <source>
        <dbReference type="ARBA" id="ARBA00022723"/>
    </source>
</evidence>
<evidence type="ECO:0000313" key="9">
    <source>
        <dbReference type="Proteomes" id="UP000663792"/>
    </source>
</evidence>
<evidence type="ECO:0000256" key="1">
    <source>
        <dbReference type="ARBA" id="ARBA00001947"/>
    </source>
</evidence>
<dbReference type="InterPro" id="IPR020843">
    <property type="entry name" value="ER"/>
</dbReference>
<dbReference type="Pfam" id="PF00107">
    <property type="entry name" value="ADH_zinc_N"/>
    <property type="match status" value="1"/>
</dbReference>
<dbReference type="InterPro" id="IPR011032">
    <property type="entry name" value="GroES-like_sf"/>
</dbReference>
<evidence type="ECO:0000256" key="6">
    <source>
        <dbReference type="RuleBase" id="RU361277"/>
    </source>
</evidence>
<dbReference type="GO" id="GO:0008270">
    <property type="term" value="F:zinc ion binding"/>
    <property type="evidence" value="ECO:0007669"/>
    <property type="project" value="InterPro"/>
</dbReference>
<dbReference type="Gene3D" id="3.90.180.10">
    <property type="entry name" value="Medium-chain alcohol dehydrogenases, catalytic domain"/>
    <property type="match status" value="1"/>
</dbReference>
<dbReference type="PANTHER" id="PTHR43161">
    <property type="entry name" value="SORBITOL DEHYDROGENASE"/>
    <property type="match status" value="1"/>
</dbReference>
<dbReference type="GO" id="GO:0016491">
    <property type="term" value="F:oxidoreductase activity"/>
    <property type="evidence" value="ECO:0007669"/>
    <property type="project" value="UniProtKB-KW"/>
</dbReference>
<evidence type="ECO:0000256" key="4">
    <source>
        <dbReference type="ARBA" id="ARBA00022833"/>
    </source>
</evidence>
<protein>
    <submittedName>
        <fullName evidence="8">Alcohol dehydrogenase catalytic domain-containing protein</fullName>
    </submittedName>
</protein>
<dbReference type="AlphaFoldDB" id="A0A938YJS2"/>
<dbReference type="InterPro" id="IPR013149">
    <property type="entry name" value="ADH-like_C"/>
</dbReference>
<keyword evidence="4 6" id="KW-0862">Zinc</keyword>
<evidence type="ECO:0000256" key="2">
    <source>
        <dbReference type="ARBA" id="ARBA00008072"/>
    </source>
</evidence>
<dbReference type="PROSITE" id="PS00059">
    <property type="entry name" value="ADH_ZINC"/>
    <property type="match status" value="1"/>
</dbReference>